<dbReference type="Gene3D" id="2.60.40.3680">
    <property type="match status" value="1"/>
</dbReference>
<keyword evidence="4" id="KW-1185">Reference proteome</keyword>
<dbReference type="RefSeq" id="WP_092282513.1">
    <property type="nucleotide sequence ID" value="NZ_FOXR01000021.1"/>
</dbReference>
<keyword evidence="2" id="KW-0812">Transmembrane</keyword>
<evidence type="ECO:0000313" key="4">
    <source>
        <dbReference type="Proteomes" id="UP000198577"/>
    </source>
</evidence>
<evidence type="ECO:0000313" key="3">
    <source>
        <dbReference type="EMBL" id="SFQ25634.1"/>
    </source>
</evidence>
<sequence>MRKRLFVWVTIFICAFVFAIPAYAIQVPVEISRRRAYPIQSDNITLVSFQATLRVRPTFTAVDTSMVIRNDGPSEASITVGIPSKYDDIVAVKQPSVIVEGQSQRLTTVRAAQNPEMPDMFLPPNWSTFTVKLAPGQSKAIKSSFTIDNKSDQTELRTIYVPLRLLSLWKGPINYIQVIADLDFYPPYVFEPNPSTMPSEYDTGGRLIWRFLDVRQAEDLQLYFYPVELAVASYLKQKAQNNTDVIDIVKSYEKMDYDDAVASIAKFLEANPSFELNNELKYLKALCHMELYQPGMAFEIFDQLQASPGFEEPLSNVIRNKIIYDRVSLLKLMGREQEILDYLKGVQPSLKNNAIFIKWVEDEIKRLSPPPPPPEELEETDETADDQTESHNSVETNDDNIEYVHILGYDVPVELVFIGILLLIIIMYMIRRRRNKRKKRYIF</sequence>
<evidence type="ECO:0000256" key="1">
    <source>
        <dbReference type="SAM" id="MobiDB-lite"/>
    </source>
</evidence>
<dbReference type="STRING" id="937334.SAMN05444406_12110"/>
<keyword evidence="2" id="KW-1133">Transmembrane helix</keyword>
<gene>
    <name evidence="3" type="ORF">SAMN05444406_12110</name>
</gene>
<feature type="region of interest" description="Disordered" evidence="1">
    <location>
        <begin position="368"/>
        <end position="395"/>
    </location>
</feature>
<reference evidence="3 4" key="1">
    <citation type="submission" date="2016-10" db="EMBL/GenBank/DDBJ databases">
        <authorList>
            <person name="de Groot N.N."/>
        </authorList>
    </citation>
    <scope>NUCLEOTIDE SEQUENCE [LARGE SCALE GENOMIC DNA]</scope>
    <source>
        <strain evidence="3 4">DSM 20678</strain>
    </source>
</reference>
<feature type="transmembrane region" description="Helical" evidence="2">
    <location>
        <begin position="411"/>
        <end position="430"/>
    </location>
</feature>
<organism evidence="3 4">
    <name type="scientific">Caldicoprobacter faecalis</name>
    <dbReference type="NCBI Taxonomy" id="937334"/>
    <lineage>
        <taxon>Bacteria</taxon>
        <taxon>Bacillati</taxon>
        <taxon>Bacillota</taxon>
        <taxon>Clostridia</taxon>
        <taxon>Caldicoprobacterales</taxon>
        <taxon>Caldicoprobacteraceae</taxon>
        <taxon>Caldicoprobacter</taxon>
    </lineage>
</organism>
<name>A0A1I5X142_9FIRM</name>
<dbReference type="AlphaFoldDB" id="A0A1I5X142"/>
<dbReference type="EMBL" id="FOXR01000021">
    <property type="protein sequence ID" value="SFQ25634.1"/>
    <property type="molecule type" value="Genomic_DNA"/>
</dbReference>
<evidence type="ECO:0000256" key="2">
    <source>
        <dbReference type="SAM" id="Phobius"/>
    </source>
</evidence>
<accession>A0A1I5X142</accession>
<dbReference type="Proteomes" id="UP000198577">
    <property type="component" value="Unassembled WGS sequence"/>
</dbReference>
<protein>
    <submittedName>
        <fullName evidence="3">Uncharacterized protein</fullName>
    </submittedName>
</protein>
<keyword evidence="2" id="KW-0472">Membrane</keyword>
<feature type="compositionally biased region" description="Acidic residues" evidence="1">
    <location>
        <begin position="375"/>
        <end position="387"/>
    </location>
</feature>
<dbReference type="OrthoDB" id="9805009at2"/>
<proteinExistence type="predicted"/>